<dbReference type="PANTHER" id="PTHR33990:SF1">
    <property type="entry name" value="PROTEIN YJDN"/>
    <property type="match status" value="1"/>
</dbReference>
<dbReference type="Proteomes" id="UP001139559">
    <property type="component" value="Unassembled WGS sequence"/>
</dbReference>
<evidence type="ECO:0000313" key="3">
    <source>
        <dbReference type="Proteomes" id="UP001139559"/>
    </source>
</evidence>
<feature type="domain" description="PhnB-like" evidence="1">
    <location>
        <begin position="4"/>
        <end position="128"/>
    </location>
</feature>
<dbReference type="AlphaFoldDB" id="A0A9X1XH91"/>
<dbReference type="CDD" id="cd06588">
    <property type="entry name" value="PhnB_like"/>
    <property type="match status" value="1"/>
</dbReference>
<dbReference type="InterPro" id="IPR029068">
    <property type="entry name" value="Glyas_Bleomycin-R_OHBP_Dase"/>
</dbReference>
<dbReference type="InterPro" id="IPR028973">
    <property type="entry name" value="PhnB-like"/>
</dbReference>
<accession>A0A9X1XH91</accession>
<dbReference type="EMBL" id="JAJHVV010000004">
    <property type="protein sequence ID" value="MCK6262997.1"/>
    <property type="molecule type" value="Genomic_DNA"/>
</dbReference>
<dbReference type="PANTHER" id="PTHR33990">
    <property type="entry name" value="PROTEIN YJDN-RELATED"/>
    <property type="match status" value="1"/>
</dbReference>
<protein>
    <submittedName>
        <fullName evidence="2">VOC family protein</fullName>
    </submittedName>
</protein>
<organism evidence="2 3">
    <name type="scientific">Vibrio amylolyticus</name>
    <dbReference type="NCBI Taxonomy" id="2847292"/>
    <lineage>
        <taxon>Bacteria</taxon>
        <taxon>Pseudomonadati</taxon>
        <taxon>Pseudomonadota</taxon>
        <taxon>Gammaproteobacteria</taxon>
        <taxon>Vibrionales</taxon>
        <taxon>Vibrionaceae</taxon>
        <taxon>Vibrio</taxon>
    </lineage>
</organism>
<evidence type="ECO:0000259" key="1">
    <source>
        <dbReference type="Pfam" id="PF06983"/>
    </source>
</evidence>
<dbReference type="SUPFAM" id="SSF54593">
    <property type="entry name" value="Glyoxalase/Bleomycin resistance protein/Dihydroxybiphenyl dioxygenase"/>
    <property type="match status" value="1"/>
</dbReference>
<dbReference type="RefSeq" id="WP_248008112.1">
    <property type="nucleotide sequence ID" value="NZ_JAJHVV010000004.1"/>
</dbReference>
<reference evidence="2" key="1">
    <citation type="submission" date="2021-11" db="EMBL/GenBank/DDBJ databases">
        <title>Vibrio ZSDE26 sp. nov. and Vibrio ZSDZ34 sp. nov., isolated from coastal seawater in Qingdao.</title>
        <authorList>
            <person name="Zhang P."/>
        </authorList>
    </citation>
    <scope>NUCLEOTIDE SEQUENCE</scope>
    <source>
        <strain evidence="2">ZSDE26</strain>
    </source>
</reference>
<sequence length="135" mass="15349">MFQLTPYLFFAGRCEEALEFYSHCFGGKTTTKQYFRDAPMQIPGAQPDWIMHAEFEAFGMKFMLSDGVVAREMSGNNIALSLVLDDVDQQARIFDMLAEGGHVMMPISDIYSGAKFGKIEDMYGVRWLLYCELVT</sequence>
<name>A0A9X1XH91_9VIBR</name>
<dbReference type="Pfam" id="PF06983">
    <property type="entry name" value="3-dmu-9_3-mt"/>
    <property type="match status" value="1"/>
</dbReference>
<keyword evidence="3" id="KW-1185">Reference proteome</keyword>
<comment type="caution">
    <text evidence="2">The sequence shown here is derived from an EMBL/GenBank/DDBJ whole genome shotgun (WGS) entry which is preliminary data.</text>
</comment>
<evidence type="ECO:0000313" key="2">
    <source>
        <dbReference type="EMBL" id="MCK6262997.1"/>
    </source>
</evidence>
<dbReference type="Gene3D" id="3.10.180.10">
    <property type="entry name" value="2,3-Dihydroxybiphenyl 1,2-Dioxygenase, domain 1"/>
    <property type="match status" value="1"/>
</dbReference>
<gene>
    <name evidence="2" type="ORF">KP803_06850</name>
</gene>
<proteinExistence type="predicted"/>